<reference evidence="2 3" key="1">
    <citation type="submission" date="2019-08" db="EMBL/GenBank/DDBJ databases">
        <title>Archaea genome.</title>
        <authorList>
            <person name="Kajale S."/>
            <person name="Shouche Y."/>
            <person name="Deshpande N."/>
            <person name="Sharma A."/>
        </authorList>
    </citation>
    <scope>NUCLEOTIDE SEQUENCE [LARGE SCALE GENOMIC DNA]</scope>
    <source>
        <strain evidence="2 3">ESP3B_9</strain>
    </source>
</reference>
<keyword evidence="3" id="KW-1185">Reference proteome</keyword>
<evidence type="ECO:0000313" key="3">
    <source>
        <dbReference type="Proteomes" id="UP000324104"/>
    </source>
</evidence>
<keyword evidence="1" id="KW-0175">Coiled coil</keyword>
<organism evidence="2 3">
    <name type="scientific">Natrialba swarupiae</name>
    <dbReference type="NCBI Taxonomy" id="2448032"/>
    <lineage>
        <taxon>Archaea</taxon>
        <taxon>Methanobacteriati</taxon>
        <taxon>Methanobacteriota</taxon>
        <taxon>Stenosarchaea group</taxon>
        <taxon>Halobacteria</taxon>
        <taxon>Halobacteriales</taxon>
        <taxon>Natrialbaceae</taxon>
        <taxon>Natrialba</taxon>
    </lineage>
</organism>
<gene>
    <name evidence="2" type="ORF">FYC77_11140</name>
</gene>
<name>A0A5D5APV5_9EURY</name>
<accession>A0A5D5APV5</accession>
<evidence type="ECO:0000313" key="2">
    <source>
        <dbReference type="EMBL" id="TYT61792.1"/>
    </source>
</evidence>
<sequence>MCSDDTYLPSTVAEAEEQEWAAVERLRQYDGPEPDGLELASEQLLSFALLSRRRDRREDLRKHIRFLNATDGIIPPASVYALLNRWDPRTRKIEQRREMFEEEVAEIEEDIKTIREAQRNVRGVEPGTCQDGESP</sequence>
<feature type="coiled-coil region" evidence="1">
    <location>
        <begin position="90"/>
        <end position="120"/>
    </location>
</feature>
<proteinExistence type="predicted"/>
<dbReference type="EMBL" id="VTAW01000013">
    <property type="protein sequence ID" value="TYT61792.1"/>
    <property type="molecule type" value="Genomic_DNA"/>
</dbReference>
<protein>
    <submittedName>
        <fullName evidence="2">Uncharacterized protein</fullName>
    </submittedName>
</protein>
<dbReference type="RefSeq" id="WP_149081583.1">
    <property type="nucleotide sequence ID" value="NZ_VTAW01000013.1"/>
</dbReference>
<dbReference type="Proteomes" id="UP000324104">
    <property type="component" value="Unassembled WGS sequence"/>
</dbReference>
<comment type="caution">
    <text evidence="2">The sequence shown here is derived from an EMBL/GenBank/DDBJ whole genome shotgun (WGS) entry which is preliminary data.</text>
</comment>
<dbReference type="AlphaFoldDB" id="A0A5D5APV5"/>
<evidence type="ECO:0000256" key="1">
    <source>
        <dbReference type="SAM" id="Coils"/>
    </source>
</evidence>